<evidence type="ECO:0000256" key="1">
    <source>
        <dbReference type="ARBA" id="ARBA00004123"/>
    </source>
</evidence>
<keyword evidence="6" id="KW-0805">Transcription regulation</keyword>
<dbReference type="GO" id="GO:0003677">
    <property type="term" value="F:DNA binding"/>
    <property type="evidence" value="ECO:0007669"/>
    <property type="project" value="UniProtKB-KW"/>
</dbReference>
<keyword evidence="5" id="KW-0156">Chromatin regulator</keyword>
<reference evidence="11" key="2">
    <citation type="journal article" date="2019" name="PeerJ">
        <title>Genes of the pig, Sus scrofa, reconstructed with EvidentialGene.</title>
        <authorList>
            <person name="Gilbert D.G."/>
        </authorList>
    </citation>
    <scope>NUCLEOTIDE SEQUENCE</scope>
</reference>
<feature type="compositionally biased region" description="Basic and acidic residues" evidence="10">
    <location>
        <begin position="429"/>
        <end position="445"/>
    </location>
</feature>
<protein>
    <recommendedName>
        <fullName evidence="2">Menin</fullName>
    </recommendedName>
</protein>
<evidence type="ECO:0000256" key="4">
    <source>
        <dbReference type="ARBA" id="ARBA00022553"/>
    </source>
</evidence>
<evidence type="ECO:0000313" key="12">
    <source>
        <dbReference type="Ensembl" id="ENSSSCP00000055577.1"/>
    </source>
</evidence>
<dbReference type="EMBL" id="DQIR01302107">
    <property type="protein sequence ID" value="HDC57585.1"/>
    <property type="molecule type" value="Transcribed_RNA"/>
</dbReference>
<keyword evidence="7" id="KW-0238">DNA-binding</keyword>
<keyword evidence="9" id="KW-0539">Nucleus</keyword>
<reference evidence="13" key="1">
    <citation type="submission" date="2009-11" db="EMBL/GenBank/DDBJ databases">
        <authorList>
            <consortium name="Porcine genome sequencing project"/>
        </authorList>
    </citation>
    <scope>NUCLEOTIDE SEQUENCE [LARGE SCALE GENOMIC DNA]</scope>
    <source>
        <strain evidence="13">Duroc</strain>
    </source>
</reference>
<dbReference type="VGNC" id="VGNC:90140">
    <property type="gene designation" value="MEN1"/>
</dbReference>
<dbReference type="Proteomes" id="UP000008227">
    <property type="component" value="Chromosome 2"/>
</dbReference>
<evidence type="ECO:0000256" key="9">
    <source>
        <dbReference type="ARBA" id="ARBA00023242"/>
    </source>
</evidence>
<proteinExistence type="predicted"/>
<keyword evidence="3" id="KW-0678">Repressor</keyword>
<dbReference type="Bgee" id="ENSSSCG00000013019">
    <property type="expression patterns" value="Expressed in forelimb bud and 44 other cell types or tissues"/>
</dbReference>
<evidence type="ECO:0000256" key="2">
    <source>
        <dbReference type="ARBA" id="ARBA00021162"/>
    </source>
</evidence>
<reference evidence="12" key="3">
    <citation type="journal article" date="2020" name="Gigascience">
        <title>An improved pig reference genome sequence to enable pig genetics and genomics research.</title>
        <authorList>
            <person name="Warr A."/>
            <person name="Affara N."/>
            <person name="Aken B."/>
            <person name="Beiki H."/>
            <person name="Bickhart D.M."/>
            <person name="Billis K."/>
            <person name="Chow W."/>
            <person name="Eory L."/>
            <person name="Finlayson H.A."/>
            <person name="Flicek P."/>
            <person name="Giron C.G."/>
            <person name="Griffin D.K."/>
            <person name="Hall R."/>
            <person name="Hannum G."/>
            <person name="Hourlier T."/>
            <person name="Howe K."/>
            <person name="Hume D.A."/>
            <person name="Izuogu O."/>
            <person name="Kim K."/>
            <person name="Koren S."/>
            <person name="Liu H."/>
            <person name="Manchanda N."/>
            <person name="Martin F.J."/>
            <person name="Nonneman D.J."/>
            <person name="O'Connor R.E."/>
            <person name="Phillippy A.M."/>
            <person name="Rohrer G.A."/>
            <person name="Rosen B.D."/>
            <person name="Rund L.A."/>
            <person name="Sargent C.A."/>
            <person name="Schook L.B."/>
            <person name="Schroeder S.G."/>
            <person name="Schwartz A.S."/>
            <person name="Skinner B.M."/>
            <person name="Talbot R."/>
            <person name="Tseng E."/>
            <person name="Tuggle C.K."/>
            <person name="Watson M."/>
            <person name="Smith T.P.L."/>
            <person name="Archibald A.L."/>
        </authorList>
    </citation>
    <scope>NUCLEOTIDE SEQUENCE [LARGE SCALE GENOMIC DNA]</scope>
    <source>
        <strain evidence="12">Duroc</strain>
    </source>
</reference>
<accession>A0A287BGB9</accession>
<dbReference type="GO" id="GO:0005634">
    <property type="term" value="C:nucleus"/>
    <property type="evidence" value="ECO:0007669"/>
    <property type="project" value="UniProtKB-SubCell"/>
</dbReference>
<evidence type="ECO:0000313" key="11">
    <source>
        <dbReference type="EMBL" id="HDC57585.1"/>
    </source>
</evidence>
<keyword evidence="13" id="KW-1185">Reference proteome</keyword>
<evidence type="ECO:0000313" key="13">
    <source>
        <dbReference type="Proteomes" id="UP000008227"/>
    </source>
</evidence>
<dbReference type="PANTHER" id="PTHR12693:SF3">
    <property type="entry name" value="MENIN"/>
    <property type="match status" value="1"/>
</dbReference>
<dbReference type="Pfam" id="PF05053">
    <property type="entry name" value="Menin"/>
    <property type="match status" value="2"/>
</dbReference>
<evidence type="ECO:0000256" key="3">
    <source>
        <dbReference type="ARBA" id="ARBA00022491"/>
    </source>
</evidence>
<evidence type="ECO:0000256" key="10">
    <source>
        <dbReference type="SAM" id="MobiDB-lite"/>
    </source>
</evidence>
<evidence type="ECO:0000256" key="7">
    <source>
        <dbReference type="ARBA" id="ARBA00023125"/>
    </source>
</evidence>
<keyword evidence="8" id="KW-0804">Transcription</keyword>
<gene>
    <name evidence="12 14" type="primary">MEN1</name>
</gene>
<reference evidence="12" key="4">
    <citation type="submission" date="2025-05" db="UniProtKB">
        <authorList>
            <consortium name="Ensembl"/>
        </authorList>
    </citation>
    <scope>IDENTIFICATION</scope>
</reference>
<dbReference type="GO" id="GO:0006325">
    <property type="term" value="P:chromatin organization"/>
    <property type="evidence" value="ECO:0007669"/>
    <property type="project" value="UniProtKB-KW"/>
</dbReference>
<feature type="region of interest" description="Disordered" evidence="10">
    <location>
        <begin position="406"/>
        <end position="497"/>
    </location>
</feature>
<dbReference type="Ensembl" id="ENSSSCT00000040402.3">
    <property type="protein sequence ID" value="ENSSSCP00000055577.1"/>
    <property type="gene ID" value="ENSSSCG00000013019.5"/>
</dbReference>
<dbReference type="GeneTree" id="ENSGT00390000014237"/>
<dbReference type="CDD" id="cd14456">
    <property type="entry name" value="Menin"/>
    <property type="match status" value="1"/>
</dbReference>
<comment type="subcellular location">
    <subcellularLocation>
        <location evidence="1">Nucleus</location>
    </subcellularLocation>
</comment>
<evidence type="ECO:0000256" key="6">
    <source>
        <dbReference type="ARBA" id="ARBA00023015"/>
    </source>
</evidence>
<dbReference type="AlphaFoldDB" id="A0A287BGB9"/>
<organism evidence="12 13">
    <name type="scientific">Sus scrofa</name>
    <name type="common">Pig</name>
    <dbReference type="NCBI Taxonomy" id="9823"/>
    <lineage>
        <taxon>Eukaryota</taxon>
        <taxon>Metazoa</taxon>
        <taxon>Chordata</taxon>
        <taxon>Craniata</taxon>
        <taxon>Vertebrata</taxon>
        <taxon>Euteleostomi</taxon>
        <taxon>Mammalia</taxon>
        <taxon>Eutheria</taxon>
        <taxon>Laurasiatheria</taxon>
        <taxon>Artiodactyla</taxon>
        <taxon>Suina</taxon>
        <taxon>Suidae</taxon>
        <taxon>Sus</taxon>
    </lineage>
</organism>
<sequence>MGLKAAQKTLFPLRSIDDVVRLFAAELGREEPDLVLLSLVLGFVEHFLAVNRVIPTNVPELTFQPSPAPDPPGGLTYFPVADLSIIAALYARFTAQIRGAVDLSLYPREGGVSSRELVKKVSDVIWNSLSRSYFKDRAHIQSLFSFITGTKLDSSGVAFAVVGACQALGLRDVHLALSEDHAWVVFGPNGEQTAEVTWHGKGNEDRRGQTVNAGVAERSWLYLKGSYMRCDRKMEVAFMVCAINPSIDLHTDSLELLQLQQKLLWLLYDLGHLERYPMALGNLADLEELEPTPGRPDPLTLYHKGIASAKTHYRDEHIYPYMYLAGYHCRNRNVREALQAWADTATVIQDYNYCREDEEIYKEFFEVANDVIPNLLKEAASLLEAGEERPGEQAQVRQKVRIVSREAEAAEAEEPWGEEAREGRRRGPRRESKPEEPPPPKKPALDKGPGAGQGAVPGAPRKPPGTVSGTARGPEGGSAAPTPAPAASPPPEGPVLTFQSEKMKGMKELLVATKINSSAIKLQLTAQSQVQMKKQKVSTPSDYTLSFLKRQRKGL</sequence>
<evidence type="ECO:0000313" key="14">
    <source>
        <dbReference type="VGNC" id="VGNC:90140"/>
    </source>
</evidence>
<dbReference type="ExpressionAtlas" id="A0A287BGB9">
    <property type="expression patterns" value="baseline and differential"/>
</dbReference>
<evidence type="ECO:0000256" key="8">
    <source>
        <dbReference type="ARBA" id="ARBA00023163"/>
    </source>
</evidence>
<evidence type="ECO:0000256" key="5">
    <source>
        <dbReference type="ARBA" id="ARBA00022853"/>
    </source>
</evidence>
<dbReference type="PANTHER" id="PTHR12693">
    <property type="entry name" value="MENIN"/>
    <property type="match status" value="1"/>
</dbReference>
<feature type="compositionally biased region" description="Pro residues" evidence="10">
    <location>
        <begin position="482"/>
        <end position="493"/>
    </location>
</feature>
<name>A0A287BGB9_PIG</name>
<dbReference type="InterPro" id="IPR007747">
    <property type="entry name" value="Menin"/>
</dbReference>
<keyword evidence="4" id="KW-0597">Phosphoprotein</keyword>